<dbReference type="Pfam" id="PF08974">
    <property type="entry name" value="DUF1877"/>
    <property type="match status" value="1"/>
</dbReference>
<dbReference type="Proteomes" id="UP001589693">
    <property type="component" value="Unassembled WGS sequence"/>
</dbReference>
<proteinExistence type="predicted"/>
<evidence type="ECO:0000313" key="1">
    <source>
        <dbReference type="EMBL" id="MFB9905951.1"/>
    </source>
</evidence>
<dbReference type="InterPro" id="IPR035944">
    <property type="entry name" value="YfbM-like_sf"/>
</dbReference>
<keyword evidence="2" id="KW-1185">Reference proteome</keyword>
<dbReference type="Gene3D" id="3.40.1760.10">
    <property type="entry name" value="YfbM-like super family"/>
    <property type="match status" value="1"/>
</dbReference>
<gene>
    <name evidence="1" type="ORF">ACFFQA_18610</name>
</gene>
<dbReference type="RefSeq" id="WP_377853452.1">
    <property type="nucleotide sequence ID" value="NZ_JBHLZU010000016.1"/>
</dbReference>
<evidence type="ECO:0000313" key="2">
    <source>
        <dbReference type="Proteomes" id="UP001589693"/>
    </source>
</evidence>
<name>A0ABV5ZYF5_9PSEU</name>
<reference evidence="1 2" key="1">
    <citation type="submission" date="2024-09" db="EMBL/GenBank/DDBJ databases">
        <authorList>
            <person name="Sun Q."/>
            <person name="Mori K."/>
        </authorList>
    </citation>
    <scope>NUCLEOTIDE SEQUENCE [LARGE SCALE GENOMIC DNA]</scope>
    <source>
        <strain evidence="1 2">TBRC 7907</strain>
    </source>
</reference>
<accession>A0ABV5ZYF5</accession>
<protein>
    <submittedName>
        <fullName evidence="1">YfbM family protein</fullName>
    </submittedName>
</protein>
<dbReference type="EMBL" id="JBHLZU010000016">
    <property type="protein sequence ID" value="MFB9905951.1"/>
    <property type="molecule type" value="Genomic_DNA"/>
</dbReference>
<sequence>MGMTLGYVEVTPQQLADVAHDGEKAEELYDEISADETALDGFVEKAWDGIQYLLDAAGVNVELRMDGEPIDYDGDEFTGFNPDMVRGIARSLNDAPFERLAPHYNPIDMMERQIYPRCWDDDPDQSELEYLRWNYATLRTFFDTVARNGNAAIGCFSF</sequence>
<dbReference type="SUPFAM" id="SSF111069">
    <property type="entry name" value="Hypothetical protein yfbM"/>
    <property type="match status" value="1"/>
</dbReference>
<comment type="caution">
    <text evidence="1">The sequence shown here is derived from an EMBL/GenBank/DDBJ whole genome shotgun (WGS) entry which is preliminary data.</text>
</comment>
<dbReference type="InterPro" id="IPR015068">
    <property type="entry name" value="DUF1877"/>
</dbReference>
<organism evidence="1 2">
    <name type="scientific">Allokutzneria oryzae</name>
    <dbReference type="NCBI Taxonomy" id="1378989"/>
    <lineage>
        <taxon>Bacteria</taxon>
        <taxon>Bacillati</taxon>
        <taxon>Actinomycetota</taxon>
        <taxon>Actinomycetes</taxon>
        <taxon>Pseudonocardiales</taxon>
        <taxon>Pseudonocardiaceae</taxon>
        <taxon>Allokutzneria</taxon>
    </lineage>
</organism>